<dbReference type="GO" id="GO:0031564">
    <property type="term" value="P:transcription antitermination"/>
    <property type="evidence" value="ECO:0007669"/>
    <property type="project" value="UniProtKB-KW"/>
</dbReference>
<keyword evidence="4 6" id="KW-0805">Transcription regulation</keyword>
<dbReference type="NCBIfam" id="TIGR01951">
    <property type="entry name" value="nusB"/>
    <property type="match status" value="1"/>
</dbReference>
<keyword evidence="3 6" id="KW-0694">RNA-binding</keyword>
<dbReference type="GO" id="GO:0005829">
    <property type="term" value="C:cytosol"/>
    <property type="evidence" value="ECO:0007669"/>
    <property type="project" value="TreeGrafter"/>
</dbReference>
<dbReference type="OrthoDB" id="9797817at2"/>
<evidence type="ECO:0000313" key="9">
    <source>
        <dbReference type="Proteomes" id="UP000094501"/>
    </source>
</evidence>
<evidence type="ECO:0000256" key="3">
    <source>
        <dbReference type="ARBA" id="ARBA00022884"/>
    </source>
</evidence>
<accession>A0A1E3W1M8</accession>
<evidence type="ECO:0000256" key="5">
    <source>
        <dbReference type="ARBA" id="ARBA00023163"/>
    </source>
</evidence>
<dbReference type="HAMAP" id="MF_00073">
    <property type="entry name" value="NusB"/>
    <property type="match status" value="1"/>
</dbReference>
<dbReference type="GO" id="GO:0006353">
    <property type="term" value="P:DNA-templated transcription termination"/>
    <property type="evidence" value="ECO:0007669"/>
    <property type="project" value="UniProtKB-UniRule"/>
</dbReference>
<organism evidence="8 9">
    <name type="scientific">Methyloceanibacter methanicus</name>
    <dbReference type="NCBI Taxonomy" id="1774968"/>
    <lineage>
        <taxon>Bacteria</taxon>
        <taxon>Pseudomonadati</taxon>
        <taxon>Pseudomonadota</taxon>
        <taxon>Alphaproteobacteria</taxon>
        <taxon>Hyphomicrobiales</taxon>
        <taxon>Hyphomicrobiaceae</taxon>
        <taxon>Methyloceanibacter</taxon>
    </lineage>
</organism>
<dbReference type="Gene3D" id="1.10.940.10">
    <property type="entry name" value="NusB-like"/>
    <property type="match status" value="1"/>
</dbReference>
<dbReference type="PANTHER" id="PTHR11078">
    <property type="entry name" value="N UTILIZATION SUBSTANCE PROTEIN B-RELATED"/>
    <property type="match status" value="1"/>
</dbReference>
<dbReference type="STRING" id="1774968.AUC68_07860"/>
<proteinExistence type="inferred from homology"/>
<evidence type="ECO:0000256" key="6">
    <source>
        <dbReference type="HAMAP-Rule" id="MF_00073"/>
    </source>
</evidence>
<dbReference type="Pfam" id="PF01029">
    <property type="entry name" value="NusB"/>
    <property type="match status" value="1"/>
</dbReference>
<dbReference type="RefSeq" id="WP_069437764.1">
    <property type="nucleotide sequence ID" value="NZ_LPWG01000012.1"/>
</dbReference>
<comment type="similarity">
    <text evidence="1 6">Belongs to the NusB family.</text>
</comment>
<reference evidence="8 9" key="1">
    <citation type="journal article" date="2016" name="Environ. Microbiol.">
        <title>New Methyloceanibacter diversity from North Sea sediments includes methanotroph containing solely the soluble methane monooxygenase.</title>
        <authorList>
            <person name="Vekeman B."/>
            <person name="Kerckhof F.M."/>
            <person name="Cremers G."/>
            <person name="de Vos P."/>
            <person name="Vandamme P."/>
            <person name="Boon N."/>
            <person name="Op den Camp H.J."/>
            <person name="Heylen K."/>
        </authorList>
    </citation>
    <scope>NUCLEOTIDE SEQUENCE [LARGE SCALE GENOMIC DNA]</scope>
    <source>
        <strain evidence="8 9">R-67174</strain>
    </source>
</reference>
<evidence type="ECO:0000313" key="8">
    <source>
        <dbReference type="EMBL" id="ODR99046.1"/>
    </source>
</evidence>
<name>A0A1E3W1M8_9HYPH</name>
<dbReference type="InterPro" id="IPR011605">
    <property type="entry name" value="NusB_fam"/>
</dbReference>
<dbReference type="EMBL" id="LPWG01000012">
    <property type="protein sequence ID" value="ODR99046.1"/>
    <property type="molecule type" value="Genomic_DNA"/>
</dbReference>
<gene>
    <name evidence="6" type="primary">nusB</name>
    <name evidence="8" type="ORF">AUC68_07860</name>
</gene>
<dbReference type="GO" id="GO:0003723">
    <property type="term" value="F:RNA binding"/>
    <property type="evidence" value="ECO:0007669"/>
    <property type="project" value="UniProtKB-UniRule"/>
</dbReference>
<dbReference type="InterPro" id="IPR035926">
    <property type="entry name" value="NusB-like_sf"/>
</dbReference>
<evidence type="ECO:0000259" key="7">
    <source>
        <dbReference type="Pfam" id="PF01029"/>
    </source>
</evidence>
<evidence type="ECO:0000256" key="4">
    <source>
        <dbReference type="ARBA" id="ARBA00023015"/>
    </source>
</evidence>
<comment type="function">
    <text evidence="6">Involved in transcription antitermination. Required for transcription of ribosomal RNA (rRNA) genes. Binds specifically to the boxA antiterminator sequence of the ribosomal RNA (rrn) operons.</text>
</comment>
<dbReference type="InterPro" id="IPR006027">
    <property type="entry name" value="NusB_RsmB_TIM44"/>
</dbReference>
<sequence>MAQKPKATDRASSRSAARLAAVQALYQMDMTGIDLNDVVAEFQAHRFGQEVEGDRYHAAEGEFFHDLVDGVVREQRRLDPMLDRQLAEGWRLNRVDSILRALLRAAAFELTIRDDVPARVVINEYVDIAHAFFSGDEPKVVNGVLDRLARKERAAEFDRTAIGEGETTGEG</sequence>
<evidence type="ECO:0000256" key="1">
    <source>
        <dbReference type="ARBA" id="ARBA00005952"/>
    </source>
</evidence>
<protein>
    <recommendedName>
        <fullName evidence="6">Transcription antitermination protein NusB</fullName>
    </recommendedName>
    <alternativeName>
        <fullName evidence="6">Antitermination factor NusB</fullName>
    </alternativeName>
</protein>
<dbReference type="PANTHER" id="PTHR11078:SF3">
    <property type="entry name" value="ANTITERMINATION NUSB DOMAIN-CONTAINING PROTEIN"/>
    <property type="match status" value="1"/>
</dbReference>
<dbReference type="AlphaFoldDB" id="A0A1E3W1M8"/>
<keyword evidence="5 6" id="KW-0804">Transcription</keyword>
<dbReference type="SUPFAM" id="SSF48013">
    <property type="entry name" value="NusB-like"/>
    <property type="match status" value="1"/>
</dbReference>
<comment type="caution">
    <text evidence="8">The sequence shown here is derived from an EMBL/GenBank/DDBJ whole genome shotgun (WGS) entry which is preliminary data.</text>
</comment>
<keyword evidence="2 6" id="KW-0889">Transcription antitermination</keyword>
<keyword evidence="9" id="KW-1185">Reference proteome</keyword>
<evidence type="ECO:0000256" key="2">
    <source>
        <dbReference type="ARBA" id="ARBA00022814"/>
    </source>
</evidence>
<feature type="domain" description="NusB/RsmB/TIM44" evidence="7">
    <location>
        <begin position="16"/>
        <end position="150"/>
    </location>
</feature>
<dbReference type="Proteomes" id="UP000094501">
    <property type="component" value="Unassembled WGS sequence"/>
</dbReference>